<protein>
    <recommendedName>
        <fullName evidence="2">MmgE/PrpD C-terminal domain-containing protein</fullName>
    </recommendedName>
</protein>
<organism evidence="3 4">
    <name type="scientific">Cladophialophora bantiana (strain ATCC 10958 / CBS 173.52 / CDC B-1940 / NIH 8579)</name>
    <name type="common">Xylohypha bantiana</name>
    <dbReference type="NCBI Taxonomy" id="1442370"/>
    <lineage>
        <taxon>Eukaryota</taxon>
        <taxon>Fungi</taxon>
        <taxon>Dikarya</taxon>
        <taxon>Ascomycota</taxon>
        <taxon>Pezizomycotina</taxon>
        <taxon>Eurotiomycetes</taxon>
        <taxon>Chaetothyriomycetidae</taxon>
        <taxon>Chaetothyriales</taxon>
        <taxon>Herpotrichiellaceae</taxon>
        <taxon>Cladophialophora</taxon>
    </lineage>
</organism>
<dbReference type="InterPro" id="IPR005656">
    <property type="entry name" value="MmgE_PrpD"/>
</dbReference>
<dbReference type="AlphaFoldDB" id="A0A0D2H1I9"/>
<dbReference type="Gene3D" id="3.30.1330.120">
    <property type="entry name" value="2-methylcitrate dehydratase PrpD"/>
    <property type="match status" value="1"/>
</dbReference>
<dbReference type="Gene3D" id="1.10.4100.10">
    <property type="entry name" value="2-methylcitrate dehydratase PrpD"/>
    <property type="match status" value="1"/>
</dbReference>
<dbReference type="InterPro" id="IPR045337">
    <property type="entry name" value="MmgE_PrpD_C"/>
</dbReference>
<sequence length="217" mass="24052">MAATLASVDPESSFIDAQLGAEWSVLESSFKWHASCRDTHPSVDALIALMEEEKIKFDDIESTTAYTYKAAIKVLSLSASAETVYQSKFSTEFVLAVAAKNGPAKIRNFTEDALSDSELRTMWKRVTMVLDPKTDAVFPAKWLGRVTVSTKEGRTVNKNVDVVKGDPGWTLTKSEIEGKAFSLVRYGHVQDLGLFEATIQIIWNLEADKETRGFVFS</sequence>
<dbReference type="PANTHER" id="PTHR16943">
    <property type="entry name" value="2-METHYLCITRATE DEHYDRATASE-RELATED"/>
    <property type="match status" value="1"/>
</dbReference>
<keyword evidence="4" id="KW-1185">Reference proteome</keyword>
<dbReference type="EMBL" id="KN847006">
    <property type="protein sequence ID" value="KIW87118.1"/>
    <property type="molecule type" value="Genomic_DNA"/>
</dbReference>
<comment type="similarity">
    <text evidence="1">Belongs to the PrpD family.</text>
</comment>
<dbReference type="PANTHER" id="PTHR16943:SF8">
    <property type="entry name" value="2-METHYLCITRATE DEHYDRATASE"/>
    <property type="match status" value="1"/>
</dbReference>
<evidence type="ECO:0000313" key="4">
    <source>
        <dbReference type="Proteomes" id="UP000053789"/>
    </source>
</evidence>
<dbReference type="RefSeq" id="XP_016613787.1">
    <property type="nucleotide sequence ID" value="XM_016769935.1"/>
</dbReference>
<reference evidence="3" key="1">
    <citation type="submission" date="2015-01" db="EMBL/GenBank/DDBJ databases">
        <title>The Genome Sequence of Cladophialophora bantiana CBS 173.52.</title>
        <authorList>
            <consortium name="The Broad Institute Genomics Platform"/>
            <person name="Cuomo C."/>
            <person name="de Hoog S."/>
            <person name="Gorbushina A."/>
            <person name="Stielow B."/>
            <person name="Teixiera M."/>
            <person name="Abouelleil A."/>
            <person name="Chapman S.B."/>
            <person name="Priest M."/>
            <person name="Young S.K."/>
            <person name="Wortman J."/>
            <person name="Nusbaum C."/>
            <person name="Birren B."/>
        </authorList>
    </citation>
    <scope>NUCLEOTIDE SEQUENCE [LARGE SCALE GENOMIC DNA]</scope>
    <source>
        <strain evidence="3">CBS 173.52</strain>
    </source>
</reference>
<name>A0A0D2H1I9_CLAB1</name>
<evidence type="ECO:0000313" key="3">
    <source>
        <dbReference type="EMBL" id="KIW87118.1"/>
    </source>
</evidence>
<evidence type="ECO:0000256" key="1">
    <source>
        <dbReference type="ARBA" id="ARBA00006174"/>
    </source>
</evidence>
<accession>A0A0D2H1I9</accession>
<dbReference type="InterPro" id="IPR042188">
    <property type="entry name" value="MmgE/PrpD_sf_2"/>
</dbReference>
<dbReference type="HOGENOM" id="CLU_1272149_0_0_1"/>
<feature type="domain" description="MmgE/PrpD C-terminal" evidence="2">
    <location>
        <begin position="33"/>
        <end position="186"/>
    </location>
</feature>
<proteinExistence type="inferred from homology"/>
<dbReference type="OrthoDB" id="10267976at2759"/>
<gene>
    <name evidence="3" type="ORF">Z519_12229</name>
</gene>
<dbReference type="InterPro" id="IPR036148">
    <property type="entry name" value="MmgE/PrpD_sf"/>
</dbReference>
<dbReference type="InterPro" id="IPR042183">
    <property type="entry name" value="MmgE/PrpD_sf_1"/>
</dbReference>
<evidence type="ECO:0000259" key="2">
    <source>
        <dbReference type="Pfam" id="PF19305"/>
    </source>
</evidence>
<dbReference type="Pfam" id="PF19305">
    <property type="entry name" value="MmgE_PrpD_C"/>
    <property type="match status" value="1"/>
</dbReference>
<dbReference type="Proteomes" id="UP000053789">
    <property type="component" value="Unassembled WGS sequence"/>
</dbReference>
<dbReference type="VEuPathDB" id="FungiDB:Z519_12229"/>
<dbReference type="GeneID" id="27705157"/>
<dbReference type="GO" id="GO:0016829">
    <property type="term" value="F:lyase activity"/>
    <property type="evidence" value="ECO:0007669"/>
    <property type="project" value="InterPro"/>
</dbReference>
<dbReference type="SUPFAM" id="SSF103378">
    <property type="entry name" value="2-methylcitrate dehydratase PrpD"/>
    <property type="match status" value="1"/>
</dbReference>